<accession>A0A2V0RC13</accession>
<dbReference type="EMBL" id="BDQE01000156">
    <property type="protein sequence ID" value="GBH22896.1"/>
    <property type="molecule type" value="Genomic_RNA"/>
</dbReference>
<proteinExistence type="predicted"/>
<name>A0A2V0RC13_9ZZZZ</name>
<protein>
    <submittedName>
        <fullName evidence="1">Uncharacterized protein</fullName>
    </submittedName>
</protein>
<reference evidence="1" key="1">
    <citation type="submission" date="2017-04" db="EMBL/GenBank/DDBJ databases">
        <title>Unveiling RNA virosphere associated with marine microorganisms.</title>
        <authorList>
            <person name="Urayama S."/>
            <person name="Takaki Y."/>
            <person name="Nishi S."/>
            <person name="Yoshida Y."/>
            <person name="Deguchi S."/>
            <person name="Takai K."/>
            <person name="Nunoura T."/>
        </authorList>
    </citation>
    <scope>NUCLEOTIDE SEQUENCE</scope>
</reference>
<sequence length="129" mass="14518">MLKEGLPVSTQTISFNNYPRHPICDVLSNISKQMTDIISEIVLFEDSPFTDYHETPELLDVEYLPLPTKSLYFSPKRGNPLATRKHSQFVLSALFNIQKGKSESLTTSVQPNSSDLMFADDLFTDDSDG</sequence>
<dbReference type="AlphaFoldDB" id="A0A2V0RC13"/>
<comment type="caution">
    <text evidence="1">The sequence shown here is derived from an EMBL/GenBank/DDBJ whole genome shotgun (WGS) entry which is preliminary data.</text>
</comment>
<organism evidence="1">
    <name type="scientific">viral metagenome</name>
    <dbReference type="NCBI Taxonomy" id="1070528"/>
    <lineage>
        <taxon>unclassified sequences</taxon>
        <taxon>metagenomes</taxon>
        <taxon>organismal metagenomes</taxon>
    </lineage>
</organism>
<evidence type="ECO:0000313" key="1">
    <source>
        <dbReference type="EMBL" id="GBH22896.1"/>
    </source>
</evidence>